<accession>A0A919IBF9</accession>
<feature type="domain" description="Novel STAND NTPase 5" evidence="1">
    <location>
        <begin position="222"/>
        <end position="318"/>
    </location>
</feature>
<keyword evidence="3" id="KW-1185">Reference proteome</keyword>
<reference evidence="2" key="1">
    <citation type="submission" date="2021-01" db="EMBL/GenBank/DDBJ databases">
        <title>Whole genome shotgun sequence of Actinoplanes cyaneus NBRC 14990.</title>
        <authorList>
            <person name="Komaki H."/>
            <person name="Tamura T."/>
        </authorList>
    </citation>
    <scope>NUCLEOTIDE SEQUENCE</scope>
    <source>
        <strain evidence="2">NBRC 14990</strain>
    </source>
</reference>
<dbReference type="InterPro" id="IPR011990">
    <property type="entry name" value="TPR-like_helical_dom_sf"/>
</dbReference>
<evidence type="ECO:0000313" key="2">
    <source>
        <dbReference type="EMBL" id="GID62538.1"/>
    </source>
</evidence>
<protein>
    <recommendedName>
        <fullName evidence="1">Novel STAND NTPase 5 domain-containing protein</fullName>
    </recommendedName>
</protein>
<dbReference type="EMBL" id="BOMH01000002">
    <property type="protein sequence ID" value="GID62538.1"/>
    <property type="molecule type" value="Genomic_DNA"/>
</dbReference>
<dbReference type="Pfam" id="PF25199">
    <property type="entry name" value="nSTAND_NTPase5"/>
    <property type="match status" value="1"/>
</dbReference>
<name>A0A919IBF9_9ACTN</name>
<comment type="caution">
    <text evidence="2">The sequence shown here is derived from an EMBL/GenBank/DDBJ whole genome shotgun (WGS) entry which is preliminary data.</text>
</comment>
<proteinExistence type="predicted"/>
<dbReference type="Gene3D" id="1.25.40.10">
    <property type="entry name" value="Tetratricopeptide repeat domain"/>
    <property type="match status" value="2"/>
</dbReference>
<evidence type="ECO:0000259" key="1">
    <source>
        <dbReference type="Pfam" id="PF25199"/>
    </source>
</evidence>
<evidence type="ECO:0000313" key="3">
    <source>
        <dbReference type="Proteomes" id="UP000619479"/>
    </source>
</evidence>
<dbReference type="Pfam" id="PF13374">
    <property type="entry name" value="TPR_10"/>
    <property type="match status" value="1"/>
</dbReference>
<organism evidence="2 3">
    <name type="scientific">Actinoplanes cyaneus</name>
    <dbReference type="NCBI Taxonomy" id="52696"/>
    <lineage>
        <taxon>Bacteria</taxon>
        <taxon>Bacillati</taxon>
        <taxon>Actinomycetota</taxon>
        <taxon>Actinomycetes</taxon>
        <taxon>Micromonosporales</taxon>
        <taxon>Micromonosporaceae</taxon>
        <taxon>Actinoplanes</taxon>
    </lineage>
</organism>
<dbReference type="AlphaFoldDB" id="A0A919IBF9"/>
<dbReference type="PANTHER" id="PTHR19959">
    <property type="entry name" value="KINESIN LIGHT CHAIN"/>
    <property type="match status" value="1"/>
</dbReference>
<dbReference type="SUPFAM" id="SSF48452">
    <property type="entry name" value="TPR-like"/>
    <property type="match status" value="2"/>
</dbReference>
<dbReference type="InterPro" id="IPR027417">
    <property type="entry name" value="P-loop_NTPase"/>
</dbReference>
<dbReference type="InterPro" id="IPR057574">
    <property type="entry name" value="nSTAND_NTPase5_dom"/>
</dbReference>
<gene>
    <name evidence="2" type="ORF">Acy02nite_04190</name>
</gene>
<sequence>MRAGRVVSVEAPGRQVSGASIAGRLVLTTAGAEQEPGGAVTVRPAVSGRPFAGVVTWRGPGGAALVRVDDPAWVEVDGPATRFGRIVTGRPGSTVEVCASGEPEIWQATGPVSADGDRLRLDVGGEPPEGAVVSRDDLLIGIVAQDGAVITVAELCRAPGFLAAVAVPALWPVELAEAHLTEPDQPRSPVALLRAGARVVGFRGRHELMDELGAWCSGAGFAALLLHGPAGEGKSRAGHELAARLTAGGWATLWLDETAPDVVVAAVADVVAPLLIVADAAESRPEQLRALLQACARHDGARPLRLLMLARTAGDWWRLLRGDALAGPLLDGASVVALPPLDDDGLYPAAVHALAAALPGVPGHAVHHWPSIAARLTAEPRETAGRALTVQTLALADLLDAMWPGPAVTAGKTPEDRVLAHEQRYWSFTAAWHGLTLDDEVLQDVLAVAALFGPTGPDQADRLLSGVPALAGAPRELRDAVRAWLADLYPGTGGRPWGTLQPERLAERFAGRRLAGSPVLPEPLIAVVTESQRRRMLTVYARAAGHAASLTDLSLTDLCVRHADRLTQACVETAISVAEPEPLLTALQRISADPDVPVERLTLIADRLPRLSPLAVQVAQRIADQHRRAGRMPELATALHNLSIRLGDLGRRGPALAAIEEAVLIHRRLAGAAPETFEADLARSLGSLSVRLGELEQPEPALVAADESTALYRRLAERQPGTYLPELGKSLMNLSLGRGALEQFPLALAAIEESVAIFGHLAGQRPETFLPDLAASLSVLGISLGSLDRDEQSRAAAQEATAIRRQLAAQRPDAHLPGLAAALTDLAVRHAVLGEKPAAVEAIAEALTIRHQLAEKSPAAFAADLEWSLHVHKVVHEMGS</sequence>
<dbReference type="SUPFAM" id="SSF52540">
    <property type="entry name" value="P-loop containing nucleoside triphosphate hydrolases"/>
    <property type="match status" value="1"/>
</dbReference>
<dbReference type="Proteomes" id="UP000619479">
    <property type="component" value="Unassembled WGS sequence"/>
</dbReference>
<dbReference type="PANTHER" id="PTHR19959:SF119">
    <property type="entry name" value="FUNGAL LIPASE-LIKE DOMAIN-CONTAINING PROTEIN"/>
    <property type="match status" value="1"/>
</dbReference>